<reference evidence="3 4" key="1">
    <citation type="submission" date="2020-07" db="EMBL/GenBank/DDBJ databases">
        <title>non toxigenic Corynebacterium sp. nov from a clinical source.</title>
        <authorList>
            <person name="Bernier A.-M."/>
            <person name="Bernard K."/>
        </authorList>
    </citation>
    <scope>NUCLEOTIDE SEQUENCE [LARGE SCALE GENOMIC DNA]</scope>
    <source>
        <strain evidence="4">NML 93-0612</strain>
    </source>
</reference>
<keyword evidence="4" id="KW-1185">Reference proteome</keyword>
<evidence type="ECO:0000313" key="3">
    <source>
        <dbReference type="EMBL" id="QMV86528.1"/>
    </source>
</evidence>
<dbReference type="PANTHER" id="PTHR35568">
    <property type="entry name" value="TRANSCRIPTIONAL REGULATOR DAUR"/>
    <property type="match status" value="1"/>
</dbReference>
<accession>A0A7G5FIT7</accession>
<name>A0A7G5FIT7_9CORY</name>
<dbReference type="SMART" id="SM00086">
    <property type="entry name" value="PAC"/>
    <property type="match status" value="1"/>
</dbReference>
<dbReference type="InterPro" id="IPR001610">
    <property type="entry name" value="PAC"/>
</dbReference>
<evidence type="ECO:0000259" key="1">
    <source>
        <dbReference type="Pfam" id="PF08348"/>
    </source>
</evidence>
<sequence length="277" mass="30495">MQHLMMSAPVRDRQDLYDRYVPLVEFLGQAIGPNCEIVLHDLTVPDESIIAIVNGHISGRKLGGPVTNFALWFMRQGAKSSVPYVAGYRAVNGAGRICRSSSYFIRNEQNELIGMICVNVDITDFVQFHRFVGPQIGQSTPVVANGYEDEVEMLPMPDPIEDQPVDLGGFQDLSPVDEVKKQAVMDFTTPSAPKTVAEDTMENLQSNLDNLLESMLGGAIAKYGYVIEKMGVDERLNVVSDLDEAGFYLLKGGIAATAAKLGVSEATIYRYLVRVRQ</sequence>
<dbReference type="InterPro" id="IPR013559">
    <property type="entry name" value="YheO"/>
</dbReference>
<evidence type="ECO:0000313" key="4">
    <source>
        <dbReference type="Proteomes" id="UP000515570"/>
    </source>
</evidence>
<dbReference type="EMBL" id="CP059833">
    <property type="protein sequence ID" value="QMV86528.1"/>
    <property type="molecule type" value="Genomic_DNA"/>
</dbReference>
<dbReference type="InterPro" id="IPR039445">
    <property type="entry name" value="DauR-like_HTH"/>
</dbReference>
<gene>
    <name evidence="3" type="ORF">HW450_10265</name>
</gene>
<dbReference type="PANTHER" id="PTHR35568:SF1">
    <property type="entry name" value="TRANSCRIPTIONAL REGULATOR DAUR"/>
    <property type="match status" value="1"/>
</dbReference>
<dbReference type="Proteomes" id="UP000515570">
    <property type="component" value="Chromosome"/>
</dbReference>
<evidence type="ECO:0000259" key="2">
    <source>
        <dbReference type="Pfam" id="PF13309"/>
    </source>
</evidence>
<dbReference type="InterPro" id="IPR039446">
    <property type="entry name" value="DauR-like"/>
</dbReference>
<organism evidence="3 4">
    <name type="scientific">Corynebacterium hindlerae</name>
    <dbReference type="NCBI Taxonomy" id="699041"/>
    <lineage>
        <taxon>Bacteria</taxon>
        <taxon>Bacillati</taxon>
        <taxon>Actinomycetota</taxon>
        <taxon>Actinomycetes</taxon>
        <taxon>Mycobacteriales</taxon>
        <taxon>Corynebacteriaceae</taxon>
        <taxon>Corynebacterium</taxon>
    </lineage>
</organism>
<feature type="domain" description="Transcriptional regulator DauR-like HTH" evidence="2">
    <location>
        <begin position="212"/>
        <end position="272"/>
    </location>
</feature>
<dbReference type="Pfam" id="PF08348">
    <property type="entry name" value="PAS_6"/>
    <property type="match status" value="1"/>
</dbReference>
<feature type="domain" description="YheO-like" evidence="1">
    <location>
        <begin position="19"/>
        <end position="130"/>
    </location>
</feature>
<proteinExistence type="predicted"/>
<dbReference type="AlphaFoldDB" id="A0A7G5FIT7"/>
<protein>
    <submittedName>
        <fullName evidence="3">Transcriptional regulator</fullName>
    </submittedName>
</protein>
<dbReference type="Pfam" id="PF13309">
    <property type="entry name" value="HTH_22"/>
    <property type="match status" value="1"/>
</dbReference>